<protein>
    <submittedName>
        <fullName evidence="6">DNA mismatch repair protein MutS</fullName>
    </submittedName>
</protein>
<sequence length="449" mass="51563">MKIIEIFKMHPIDPQTLQELQILPKSSRDPSILHFFDHTATEGGRDCLREMLLKPKRSLDEIHSFQELLKAFIQMPDAFKVDIPRTYVSAAEAYYASNIAYSMSQDVFQHWFDTWIFSWRSPSEFYIVRSGFTATFRLLKAIEEMISELPEALPELLADDILFVKALLNKKGMNSLLKIQDSKLTRRTVFFWDYFLRISNKKDFRRILDIFYKLDALRSIALTATIHHLQFPIFVANAEQVHFKAEQLWHPLIENAVPNSLTLHSQTPVCMLTGANTSGKTTFLKTCGIAVYLAHAGFPVPAAMLRLTFADRLFTSIHLSDNIALGYSHFFGEVMRIKVIAEALHAQESCFVIIDELFRGTNQEDSLYCSMTVIDGFARKKQSLFMVSTHLEPLLKHYESNVQLCFRCFRTNIAGDDFVNTYQIENGISKERLGQVILRKAGVKELLHG</sequence>
<proteinExistence type="inferred from homology"/>
<evidence type="ECO:0000256" key="2">
    <source>
        <dbReference type="ARBA" id="ARBA00022741"/>
    </source>
</evidence>
<accession>A0ABY4XMI2</accession>
<dbReference type="Pfam" id="PF05192">
    <property type="entry name" value="MutS_III"/>
    <property type="match status" value="1"/>
</dbReference>
<reference evidence="6" key="1">
    <citation type="submission" date="2022-06" db="EMBL/GenBank/DDBJ databases">
        <title>Novel species in genus Dyadobacter.</title>
        <authorList>
            <person name="Ma C."/>
        </authorList>
    </citation>
    <scope>NUCLEOTIDE SEQUENCE</scope>
    <source>
        <strain evidence="6">CY22</strain>
    </source>
</reference>
<evidence type="ECO:0000313" key="6">
    <source>
        <dbReference type="EMBL" id="USJ31654.1"/>
    </source>
</evidence>
<evidence type="ECO:0000313" key="7">
    <source>
        <dbReference type="Proteomes" id="UP001055420"/>
    </source>
</evidence>
<name>A0ABY4XMI2_9BACT</name>
<dbReference type="Gene3D" id="1.10.1420.10">
    <property type="match status" value="1"/>
</dbReference>
<dbReference type="SUPFAM" id="SSF48334">
    <property type="entry name" value="DNA repair protein MutS, domain III"/>
    <property type="match status" value="1"/>
</dbReference>
<dbReference type="InterPro" id="IPR000432">
    <property type="entry name" value="DNA_mismatch_repair_MutS_C"/>
</dbReference>
<dbReference type="InterPro" id="IPR036187">
    <property type="entry name" value="DNA_mismatch_repair_MutS_sf"/>
</dbReference>
<keyword evidence="4" id="KW-0238">DNA-binding</keyword>
<keyword evidence="7" id="KW-1185">Reference proteome</keyword>
<comment type="similarity">
    <text evidence="1">Belongs to the DNA mismatch repair MutS family.</text>
</comment>
<dbReference type="Proteomes" id="UP001055420">
    <property type="component" value="Chromosome"/>
</dbReference>
<keyword evidence="2" id="KW-0547">Nucleotide-binding</keyword>
<evidence type="ECO:0000259" key="5">
    <source>
        <dbReference type="SMART" id="SM00534"/>
    </source>
</evidence>
<organism evidence="6 7">
    <name type="scientific">Dyadobacter chenhuakuii</name>
    <dbReference type="NCBI Taxonomy" id="2909339"/>
    <lineage>
        <taxon>Bacteria</taxon>
        <taxon>Pseudomonadati</taxon>
        <taxon>Bacteroidota</taxon>
        <taxon>Cytophagia</taxon>
        <taxon>Cytophagales</taxon>
        <taxon>Spirosomataceae</taxon>
        <taxon>Dyadobacter</taxon>
    </lineage>
</organism>
<evidence type="ECO:0000256" key="1">
    <source>
        <dbReference type="ARBA" id="ARBA00006271"/>
    </source>
</evidence>
<gene>
    <name evidence="6" type="ORF">NFI80_02720</name>
</gene>
<dbReference type="Pfam" id="PF00488">
    <property type="entry name" value="MutS_V"/>
    <property type="match status" value="1"/>
</dbReference>
<dbReference type="SUPFAM" id="SSF52540">
    <property type="entry name" value="P-loop containing nucleoside triphosphate hydrolases"/>
    <property type="match status" value="1"/>
</dbReference>
<dbReference type="PANTHER" id="PTHR11361">
    <property type="entry name" value="DNA MISMATCH REPAIR PROTEIN MUTS FAMILY MEMBER"/>
    <property type="match status" value="1"/>
</dbReference>
<dbReference type="EMBL" id="CP098805">
    <property type="protein sequence ID" value="USJ31654.1"/>
    <property type="molecule type" value="Genomic_DNA"/>
</dbReference>
<dbReference type="InterPro" id="IPR007696">
    <property type="entry name" value="DNA_mismatch_repair_MutS_core"/>
</dbReference>
<evidence type="ECO:0000256" key="4">
    <source>
        <dbReference type="ARBA" id="ARBA00023125"/>
    </source>
</evidence>
<dbReference type="InterPro" id="IPR045076">
    <property type="entry name" value="MutS"/>
</dbReference>
<dbReference type="InterPro" id="IPR027417">
    <property type="entry name" value="P-loop_NTPase"/>
</dbReference>
<dbReference type="Gene3D" id="3.40.50.300">
    <property type="entry name" value="P-loop containing nucleotide triphosphate hydrolases"/>
    <property type="match status" value="1"/>
</dbReference>
<dbReference type="RefSeq" id="WP_235164987.1">
    <property type="nucleotide sequence ID" value="NZ_CP098805.1"/>
</dbReference>
<dbReference type="SMART" id="SM00534">
    <property type="entry name" value="MUTSac"/>
    <property type="match status" value="1"/>
</dbReference>
<evidence type="ECO:0000256" key="3">
    <source>
        <dbReference type="ARBA" id="ARBA00022840"/>
    </source>
</evidence>
<keyword evidence="3" id="KW-0067">ATP-binding</keyword>
<dbReference type="PANTHER" id="PTHR11361:SF148">
    <property type="entry name" value="DNA MISMATCH REPAIR PROTEIN MSH6"/>
    <property type="match status" value="1"/>
</dbReference>
<feature type="domain" description="DNA mismatch repair proteins mutS family" evidence="5">
    <location>
        <begin position="267"/>
        <end position="448"/>
    </location>
</feature>